<feature type="transmembrane region" description="Helical" evidence="1">
    <location>
        <begin position="141"/>
        <end position="158"/>
    </location>
</feature>
<gene>
    <name evidence="2" type="ORF">ITP53_55205</name>
</gene>
<protein>
    <submittedName>
        <fullName evidence="2">Uncharacterized protein</fullName>
    </submittedName>
</protein>
<evidence type="ECO:0000313" key="2">
    <source>
        <dbReference type="EMBL" id="MBF8194655.1"/>
    </source>
</evidence>
<dbReference type="EMBL" id="JADOGI010000501">
    <property type="protein sequence ID" value="MBF8194655.1"/>
    <property type="molecule type" value="Genomic_DNA"/>
</dbReference>
<keyword evidence="1" id="KW-1133">Transmembrane helix</keyword>
<sequence>GLSGEWQALVAALGAVLAAGSAWRRPRGPWRTAAVVEACVLAALAPLPLRAAVVPALVGPYEWLTHAWTGAAEGAREALSPSGATAWPAQPVVVVAVLVLAGVAGTLAAWARWGRPAALGVARVVFPLAATTVPVAADLPYWAALVFLVALTAGLALWSAASRSAVGSASLWTATLAVSWSLADRTATLAVLAAIVVTGLLCAIRGKGSPVTGVASSVTGLAVGAESVAAALGGGLGQGNAALILLLVAVLLSRAAALPALPAAVAGPMGGTALALWVVAMVLSQDVARLSLVLAVGALALAGAAGRLPAGRRPGAYVLAGVVSVGAVLPHLPLWGGVFGRPYAGIGYPWREEFAGWTWLPRALDEWPGAPFAAAAFELSGVETALGVGVFVTAAAVLTARGLRGPLAGRAAATVAVPACLVLVPAVADLPYPWVLGFDGAVLVALVVQAATEPRAGKAGNGGKGGSGGKAGNGGKDAAAEVVQVAAMAGVVAVVFGGHLVVWSLDVAAYTLVVLAGLAVLGVAAGVAARSEVVRTGAAVAATLAVGGLAAASALAAGFRVEEAAFGV</sequence>
<name>A0A931AMN7_9ACTN</name>
<feature type="transmembrane region" description="Helical" evidence="1">
    <location>
        <begin position="508"/>
        <end position="529"/>
    </location>
</feature>
<comment type="caution">
    <text evidence="2">The sequence shown here is derived from an EMBL/GenBank/DDBJ whole genome shotgun (WGS) entry which is preliminary data.</text>
</comment>
<feature type="non-terminal residue" evidence="2">
    <location>
        <position position="1"/>
    </location>
</feature>
<feature type="transmembrane region" description="Helical" evidence="1">
    <location>
        <begin position="189"/>
        <end position="206"/>
    </location>
</feature>
<keyword evidence="1" id="KW-0812">Transmembrane</keyword>
<feature type="transmembrane region" description="Helical" evidence="1">
    <location>
        <begin position="536"/>
        <end position="559"/>
    </location>
</feature>
<keyword evidence="3" id="KW-1185">Reference proteome</keyword>
<reference evidence="2" key="1">
    <citation type="submission" date="2020-11" db="EMBL/GenBank/DDBJ databases">
        <title>Whole-genome analyses of Nonomuraea sp. K274.</title>
        <authorList>
            <person name="Veyisoglu A."/>
        </authorList>
    </citation>
    <scope>NUCLEOTIDE SEQUENCE</scope>
    <source>
        <strain evidence="2">K274</strain>
    </source>
</reference>
<organism evidence="2 3">
    <name type="scientific">Nonomuraea cypriaca</name>
    <dbReference type="NCBI Taxonomy" id="1187855"/>
    <lineage>
        <taxon>Bacteria</taxon>
        <taxon>Bacillati</taxon>
        <taxon>Actinomycetota</taxon>
        <taxon>Actinomycetes</taxon>
        <taxon>Streptosporangiales</taxon>
        <taxon>Streptosporangiaceae</taxon>
        <taxon>Nonomuraea</taxon>
    </lineage>
</organism>
<feature type="non-terminal residue" evidence="2">
    <location>
        <position position="568"/>
    </location>
</feature>
<evidence type="ECO:0000313" key="3">
    <source>
        <dbReference type="Proteomes" id="UP000605361"/>
    </source>
</evidence>
<accession>A0A931AMN7</accession>
<dbReference type="Proteomes" id="UP000605361">
    <property type="component" value="Unassembled WGS sequence"/>
</dbReference>
<dbReference type="AlphaFoldDB" id="A0A931AMN7"/>
<feature type="transmembrane region" description="Helical" evidence="1">
    <location>
        <begin position="290"/>
        <end position="308"/>
    </location>
</feature>
<feature type="transmembrane region" description="Helical" evidence="1">
    <location>
        <begin position="264"/>
        <end position="284"/>
    </location>
</feature>
<keyword evidence="1" id="KW-0472">Membrane</keyword>
<evidence type="ECO:0000256" key="1">
    <source>
        <dbReference type="SAM" id="Phobius"/>
    </source>
</evidence>
<feature type="transmembrane region" description="Helical" evidence="1">
    <location>
        <begin position="315"/>
        <end position="335"/>
    </location>
</feature>
<feature type="transmembrane region" description="Helical" evidence="1">
    <location>
        <begin position="482"/>
        <end position="502"/>
    </location>
</feature>
<feature type="transmembrane region" description="Helical" evidence="1">
    <location>
        <begin position="239"/>
        <end position="257"/>
    </location>
</feature>
<feature type="transmembrane region" description="Helical" evidence="1">
    <location>
        <begin position="372"/>
        <end position="400"/>
    </location>
</feature>
<feature type="transmembrane region" description="Helical" evidence="1">
    <location>
        <begin position="6"/>
        <end position="23"/>
    </location>
</feature>
<feature type="transmembrane region" description="Helical" evidence="1">
    <location>
        <begin position="407"/>
        <end position="428"/>
    </location>
</feature>
<feature type="transmembrane region" description="Helical" evidence="1">
    <location>
        <begin position="89"/>
        <end position="110"/>
    </location>
</feature>
<proteinExistence type="predicted"/>